<dbReference type="GO" id="GO:0003697">
    <property type="term" value="F:single-stranded DNA binding"/>
    <property type="evidence" value="ECO:0007669"/>
    <property type="project" value="InterPro"/>
</dbReference>
<dbReference type="InterPro" id="IPR003738">
    <property type="entry name" value="SRAP"/>
</dbReference>
<dbReference type="EMBL" id="AP018711">
    <property type="protein sequence ID" value="BBE32355.1"/>
    <property type="molecule type" value="Genomic_DNA"/>
</dbReference>
<evidence type="ECO:0000313" key="1">
    <source>
        <dbReference type="EMBL" id="BBE32355.1"/>
    </source>
</evidence>
<evidence type="ECO:0000313" key="4">
    <source>
        <dbReference type="Proteomes" id="UP000276029"/>
    </source>
</evidence>
<gene>
    <name evidence="2" type="ORF">DFR51_3779</name>
    <name evidence="1" type="ORF">SmB9_00130</name>
</gene>
<dbReference type="GO" id="GO:0106300">
    <property type="term" value="P:protein-DNA covalent cross-linking repair"/>
    <property type="evidence" value="ECO:0007669"/>
    <property type="project" value="InterPro"/>
</dbReference>
<dbReference type="Pfam" id="PF02586">
    <property type="entry name" value="SRAP"/>
    <property type="match status" value="1"/>
</dbReference>
<protein>
    <submittedName>
        <fullName evidence="1">DUF159 family protein</fullName>
    </submittedName>
    <submittedName>
        <fullName evidence="2">SOS response associated peptidase (SRAP)</fullName>
    </submittedName>
</protein>
<dbReference type="Proteomes" id="UP000276029">
    <property type="component" value="Unassembled WGS sequence"/>
</dbReference>
<accession>A0AAD1D258</accession>
<reference evidence="2 4" key="2">
    <citation type="submission" date="2018-10" db="EMBL/GenBank/DDBJ databases">
        <title>Genomic Encyclopedia of Type Strains, Phase IV (KMG-IV): sequencing the most valuable type-strain genomes for metagenomic binning, comparative biology and taxonomic classification.</title>
        <authorList>
            <person name="Goeker M."/>
        </authorList>
    </citation>
    <scope>NUCLEOTIDE SEQUENCE [LARGE SCALE GENOMIC DNA]</scope>
    <source>
        <strain evidence="2 4">DSM 19791</strain>
    </source>
</reference>
<dbReference type="InterPro" id="IPR036590">
    <property type="entry name" value="SRAP-like"/>
</dbReference>
<sequence length="178" mass="19812">MTAQAQRRAPAESWRDGPGKTAQIVLWRNGAATQLQCKWGLKPIEMYGNPAHLLRSEGRTITNPCLIIASDFTIDAGKGARRKRYTARLITDEPFFCFAGVWRPAEDGWPEAFAALTVEANPDIAPFKDHHMAVVRPDDWQDWLMQQRPVAELLRPFPKGSFEISDPAKGGAVVSALL</sequence>
<name>A0AAD1D258_SPHMI</name>
<proteinExistence type="predicted"/>
<organism evidence="1 3">
    <name type="scientific">Sphingosinicella microcystinivorans</name>
    <dbReference type="NCBI Taxonomy" id="335406"/>
    <lineage>
        <taxon>Bacteria</taxon>
        <taxon>Pseudomonadati</taxon>
        <taxon>Pseudomonadota</taxon>
        <taxon>Alphaproteobacteria</taxon>
        <taxon>Sphingomonadales</taxon>
        <taxon>Sphingosinicellaceae</taxon>
        <taxon>Sphingosinicella</taxon>
    </lineage>
</organism>
<dbReference type="EMBL" id="RBWX01000015">
    <property type="protein sequence ID" value="RKS84337.1"/>
    <property type="molecule type" value="Genomic_DNA"/>
</dbReference>
<dbReference type="Proteomes" id="UP000275727">
    <property type="component" value="Chromosome"/>
</dbReference>
<dbReference type="KEGG" id="smic:SmB9_00130"/>
<evidence type="ECO:0000313" key="2">
    <source>
        <dbReference type="EMBL" id="RKS84337.1"/>
    </source>
</evidence>
<reference evidence="1 3" key="1">
    <citation type="submission" date="2018-06" db="EMBL/GenBank/DDBJ databases">
        <title>Complete Genome Sequence of the Microcystin-Degrading Bacterium Sphingosinicella microcystinivorans Strain B-9.</title>
        <authorList>
            <person name="Jin H."/>
            <person name="Nishizawa T."/>
            <person name="Guo Y."/>
            <person name="Nishizawa A."/>
            <person name="Park H."/>
            <person name="Kato H."/>
            <person name="Tsuji K."/>
            <person name="Harada K."/>
        </authorList>
    </citation>
    <scope>NUCLEOTIDE SEQUENCE [LARGE SCALE GENOMIC DNA]</scope>
    <source>
        <strain evidence="1 3">B9</strain>
    </source>
</reference>
<evidence type="ECO:0000313" key="3">
    <source>
        <dbReference type="Proteomes" id="UP000275727"/>
    </source>
</evidence>
<dbReference type="SUPFAM" id="SSF143081">
    <property type="entry name" value="BB1717-like"/>
    <property type="match status" value="1"/>
</dbReference>
<dbReference type="Gene3D" id="3.90.1680.10">
    <property type="entry name" value="SOS response associated peptidase-like"/>
    <property type="match status" value="1"/>
</dbReference>
<dbReference type="RefSeq" id="WP_121053887.1">
    <property type="nucleotide sequence ID" value="NZ_AP018711.1"/>
</dbReference>
<keyword evidence="4" id="KW-1185">Reference proteome</keyword>
<dbReference type="AlphaFoldDB" id="A0AAD1D258"/>